<evidence type="ECO:0000313" key="2">
    <source>
        <dbReference type="EMBL" id="MBZ0158255.1"/>
    </source>
</evidence>
<evidence type="ECO:0000313" key="3">
    <source>
        <dbReference type="Proteomes" id="UP000705867"/>
    </source>
</evidence>
<protein>
    <submittedName>
        <fullName evidence="2">DsrE family protein</fullName>
    </submittedName>
</protein>
<accession>A0A953M3E9</accession>
<sequence>MCESAAGAKKDSESDQNTTSCNGHTPSVRIFSKCTSGRRPHIFTVLCTSGFDRVPNVHSALMLASLAASADYRAILFCQQGTVDVMVKGAIEKNEKPEPGAPTLSEKLAEAMELGVEVQCCAQTMMSKGITDADLVPGVTVAGAMTLIDLAVMGQGTLCF</sequence>
<proteinExistence type="predicted"/>
<dbReference type="Proteomes" id="UP000705867">
    <property type="component" value="Unassembled WGS sequence"/>
</dbReference>
<organism evidence="2 3">
    <name type="scientific">Candidatus Nitrobium versatile</name>
    <dbReference type="NCBI Taxonomy" id="2884831"/>
    <lineage>
        <taxon>Bacteria</taxon>
        <taxon>Pseudomonadati</taxon>
        <taxon>Nitrospirota</taxon>
        <taxon>Nitrospiria</taxon>
        <taxon>Nitrospirales</taxon>
        <taxon>Nitrospiraceae</taxon>
        <taxon>Candidatus Nitrobium</taxon>
    </lineage>
</organism>
<gene>
    <name evidence="2" type="ORF">K8I29_18830</name>
</gene>
<reference evidence="2" key="1">
    <citation type="journal article" date="2021" name="bioRxiv">
        <title>Unraveling nitrogen, sulfur and carbon metabolic pathways and microbial community transcriptional responses to substrate deprivation and toxicity stresses in a bioreactor mimicking anoxic brackish coastal sediment conditions.</title>
        <authorList>
            <person name="Martins P.D."/>
            <person name="Echeveste M.J."/>
            <person name="Arshad A."/>
            <person name="Kurth J."/>
            <person name="Ouboter H."/>
            <person name="Jetten M.S.M."/>
            <person name="Welte C.U."/>
        </authorList>
    </citation>
    <scope>NUCLEOTIDE SEQUENCE</scope>
    <source>
        <strain evidence="2">MAG_39</strain>
    </source>
</reference>
<dbReference type="InterPro" id="IPR003787">
    <property type="entry name" value="Sulphur_relay_DsrE/F-like"/>
</dbReference>
<dbReference type="AlphaFoldDB" id="A0A953M3E9"/>
<name>A0A953M3E9_9BACT</name>
<dbReference type="SUPFAM" id="SSF75169">
    <property type="entry name" value="DsrEFH-like"/>
    <property type="match status" value="1"/>
</dbReference>
<dbReference type="InterPro" id="IPR027396">
    <property type="entry name" value="DsrEFH-like"/>
</dbReference>
<dbReference type="Pfam" id="PF02635">
    <property type="entry name" value="DsrE"/>
    <property type="match status" value="1"/>
</dbReference>
<reference evidence="2" key="2">
    <citation type="submission" date="2021-08" db="EMBL/GenBank/DDBJ databases">
        <authorList>
            <person name="Dalcin Martins P."/>
        </authorList>
    </citation>
    <scope>NUCLEOTIDE SEQUENCE</scope>
    <source>
        <strain evidence="2">MAG_39</strain>
    </source>
</reference>
<dbReference type="EMBL" id="JAIOIV010000146">
    <property type="protein sequence ID" value="MBZ0158255.1"/>
    <property type="molecule type" value="Genomic_DNA"/>
</dbReference>
<dbReference type="Gene3D" id="3.40.1260.10">
    <property type="entry name" value="DsrEFH-like"/>
    <property type="match status" value="1"/>
</dbReference>
<comment type="caution">
    <text evidence="2">The sequence shown here is derived from an EMBL/GenBank/DDBJ whole genome shotgun (WGS) entry which is preliminary data.</text>
</comment>
<evidence type="ECO:0000256" key="1">
    <source>
        <dbReference type="SAM" id="MobiDB-lite"/>
    </source>
</evidence>
<feature type="region of interest" description="Disordered" evidence="1">
    <location>
        <begin position="1"/>
        <end position="22"/>
    </location>
</feature>